<feature type="domain" description="GST C-terminal" evidence="3">
    <location>
        <begin position="89"/>
        <end position="202"/>
    </location>
</feature>
<evidence type="ECO:0000259" key="2">
    <source>
        <dbReference type="PROSITE" id="PS50404"/>
    </source>
</evidence>
<dbReference type="AlphaFoldDB" id="E0XSY2"/>
<evidence type="ECO:0000313" key="4">
    <source>
        <dbReference type="EMBL" id="ADI17523.1"/>
    </source>
</evidence>
<organism evidence="4">
    <name type="scientific">uncultured alpha proteobacterium HF0130_06E21</name>
    <dbReference type="NCBI Taxonomy" id="710808"/>
    <lineage>
        <taxon>Bacteria</taxon>
        <taxon>Pseudomonadati</taxon>
        <taxon>Pseudomonadota</taxon>
        <taxon>Alphaproteobacteria</taxon>
        <taxon>environmental samples</taxon>
    </lineage>
</organism>
<dbReference type="SFLD" id="SFLDG00358">
    <property type="entry name" value="Main_(cytGST)"/>
    <property type="match status" value="1"/>
</dbReference>
<dbReference type="Pfam" id="PF00043">
    <property type="entry name" value="GST_C"/>
    <property type="match status" value="1"/>
</dbReference>
<protein>
    <submittedName>
        <fullName evidence="4">Glutathione s-transferase</fullName>
    </submittedName>
</protein>
<name>E0XSY2_9PROT</name>
<dbReference type="SFLD" id="SFLDS00019">
    <property type="entry name" value="Glutathione_Transferase_(cytos"/>
    <property type="match status" value="1"/>
</dbReference>
<evidence type="ECO:0000259" key="3">
    <source>
        <dbReference type="PROSITE" id="PS50405"/>
    </source>
</evidence>
<dbReference type="SUPFAM" id="SSF52833">
    <property type="entry name" value="Thioredoxin-like"/>
    <property type="match status" value="1"/>
</dbReference>
<dbReference type="InterPro" id="IPR040079">
    <property type="entry name" value="Glutathione_S-Trfase"/>
</dbReference>
<proteinExistence type="inferred from homology"/>
<dbReference type="InterPro" id="IPR004046">
    <property type="entry name" value="GST_C"/>
</dbReference>
<dbReference type="PANTHER" id="PTHR44051">
    <property type="entry name" value="GLUTATHIONE S-TRANSFERASE-RELATED"/>
    <property type="match status" value="1"/>
</dbReference>
<dbReference type="SUPFAM" id="SSF47616">
    <property type="entry name" value="GST C-terminal domain-like"/>
    <property type="match status" value="1"/>
</dbReference>
<dbReference type="PROSITE" id="PS50405">
    <property type="entry name" value="GST_CTER"/>
    <property type="match status" value="1"/>
</dbReference>
<keyword evidence="4" id="KW-0808">Transferase</keyword>
<dbReference type="InterPro" id="IPR010987">
    <property type="entry name" value="Glutathione-S-Trfase_C-like"/>
</dbReference>
<dbReference type="InterPro" id="IPR004045">
    <property type="entry name" value="Glutathione_S-Trfase_N"/>
</dbReference>
<accession>E0XSY2</accession>
<dbReference type="InterPro" id="IPR036249">
    <property type="entry name" value="Thioredoxin-like_sf"/>
</dbReference>
<sequence>MTAQMKLYMTTMSGNSFKVRVLASILGVEVEEIHINWDDREHKSPAFLERNPRGQVPVMEIENRTFWDSTAHLVYLARAYSGEDWLPVDPLDMAEVMQWMSFAQDEVQFGLMWARGVTVYNRRPEAMQGYLDDSRTALEVLTWQLKKTGDWLALGRPTLAEISCYPYVKRAPEGDVPLEPWPEVRAWLARCEAITGWLPLDD</sequence>
<dbReference type="InterPro" id="IPR036282">
    <property type="entry name" value="Glutathione-S-Trfase_C_sf"/>
</dbReference>
<comment type="similarity">
    <text evidence="1">Belongs to the GST superfamily.</text>
</comment>
<dbReference type="Gene3D" id="1.20.1050.10">
    <property type="match status" value="1"/>
</dbReference>
<dbReference type="PROSITE" id="PS50404">
    <property type="entry name" value="GST_NTER"/>
    <property type="match status" value="1"/>
</dbReference>
<dbReference type="EMBL" id="GU474868">
    <property type="protein sequence ID" value="ADI17523.1"/>
    <property type="molecule type" value="Genomic_DNA"/>
</dbReference>
<dbReference type="Pfam" id="PF02798">
    <property type="entry name" value="GST_N"/>
    <property type="match status" value="1"/>
</dbReference>
<evidence type="ECO:0000256" key="1">
    <source>
        <dbReference type="RuleBase" id="RU003494"/>
    </source>
</evidence>
<feature type="domain" description="GST N-terminal" evidence="2">
    <location>
        <begin position="3"/>
        <end position="84"/>
    </location>
</feature>
<dbReference type="GO" id="GO:0016740">
    <property type="term" value="F:transferase activity"/>
    <property type="evidence" value="ECO:0007669"/>
    <property type="project" value="UniProtKB-KW"/>
</dbReference>
<dbReference type="Gene3D" id="3.40.30.10">
    <property type="entry name" value="Glutaredoxin"/>
    <property type="match status" value="1"/>
</dbReference>
<reference evidence="4" key="1">
    <citation type="journal article" date="2011" name="Environ. Microbiol.">
        <title>Time-series analyses of Monterey Bay coastal microbial picoplankton using a 'genome proxy' microarray.</title>
        <authorList>
            <person name="Rich V.I."/>
            <person name="Pham V.D."/>
            <person name="Eppley J."/>
            <person name="Shi Y."/>
            <person name="DeLong E.F."/>
        </authorList>
    </citation>
    <scope>NUCLEOTIDE SEQUENCE</scope>
</reference>
<dbReference type="PANTHER" id="PTHR44051:SF2">
    <property type="entry name" value="HYPOTHETICAL GLUTATHIONE S-TRANSFERASE LIKE PROTEIN"/>
    <property type="match status" value="1"/>
</dbReference>